<name>A0ACB8K7L4_CITSI</name>
<comment type="caution">
    <text evidence="1">The sequence shown here is derived from an EMBL/GenBank/DDBJ whole genome shotgun (WGS) entry which is preliminary data.</text>
</comment>
<organism evidence="1 2">
    <name type="scientific">Citrus sinensis</name>
    <name type="common">Sweet orange</name>
    <name type="synonym">Citrus aurantium var. sinensis</name>
    <dbReference type="NCBI Taxonomy" id="2711"/>
    <lineage>
        <taxon>Eukaryota</taxon>
        <taxon>Viridiplantae</taxon>
        <taxon>Streptophyta</taxon>
        <taxon>Embryophyta</taxon>
        <taxon>Tracheophyta</taxon>
        <taxon>Spermatophyta</taxon>
        <taxon>Magnoliopsida</taxon>
        <taxon>eudicotyledons</taxon>
        <taxon>Gunneridae</taxon>
        <taxon>Pentapetalae</taxon>
        <taxon>rosids</taxon>
        <taxon>malvids</taxon>
        <taxon>Sapindales</taxon>
        <taxon>Rutaceae</taxon>
        <taxon>Aurantioideae</taxon>
        <taxon>Citrus</taxon>
    </lineage>
</organism>
<evidence type="ECO:0000313" key="2">
    <source>
        <dbReference type="Proteomes" id="UP000829398"/>
    </source>
</evidence>
<proteinExistence type="predicted"/>
<gene>
    <name evidence="1" type="ORF">KPL71_013745</name>
</gene>
<dbReference type="Proteomes" id="UP000829398">
    <property type="component" value="Chromosome 5"/>
</dbReference>
<dbReference type="EMBL" id="CM039174">
    <property type="protein sequence ID" value="KAH9750099.1"/>
    <property type="molecule type" value="Genomic_DNA"/>
</dbReference>
<accession>A0ACB8K7L4</accession>
<protein>
    <submittedName>
        <fullName evidence="1">Endoglucanase 25</fullName>
    </submittedName>
</protein>
<evidence type="ECO:0000313" key="1">
    <source>
        <dbReference type="EMBL" id="KAH9750099.1"/>
    </source>
</evidence>
<keyword evidence="2" id="KW-1185">Reference proteome</keyword>
<sequence length="523" mass="58277">MSVYWGDLQDSNEEKSLPNDDGNKSRQKRRCKILVLTVGRPLSPDSWLVSSLFNTLMLLLLLSICTRAVKIPKHNNFLLNYTLDTRPSCSSMPNDVWRAGETRLKPAKQPKKRSEVEPGVAGDHTPTLKSELGYLRCSRKSWWSQLSQYHTFGGFAGCTRGTPGVLRVAGISRVSEVPKVPKGIDYDRPVQECTSSSDLAAEMADASIVFKDNEEYSKKLIHSAIMIFKFSRQYRGRYSAGGVEAGWFYNSTSYWDEFTWSGAWLYYATGNSSYLKLVTTTGLGKQAGIFRGTLDNSLLSWDNMPAGTAPVNITLKSGVSYEEMLRAFHNQTAVTIYSYPPIFSSWNRTKGLSLSNMSPTRHSWRPYSVIALAAGLLGWFCGPNLITTDVMRRFAKTQIDYILGNNPQKMSYLVGFGSPYPQYVHHRGASIPKNKIKYSCKRGWKWRDSSKPNPNTLVGAMVAGPDKHDGFHDVRSNYNYTVPTLHDNAGLVAALVALSGKKSTGGIDKSTIFTEVPLMFPAP</sequence>
<reference evidence="2" key="1">
    <citation type="journal article" date="2023" name="Hortic. Res.">
        <title>A chromosome-level phased genome enabling allele-level studies in sweet orange: a case study on citrus Huanglongbing tolerance.</title>
        <authorList>
            <person name="Wu B."/>
            <person name="Yu Q."/>
            <person name="Deng Z."/>
            <person name="Duan Y."/>
            <person name="Luo F."/>
            <person name="Gmitter F. Jr."/>
        </authorList>
    </citation>
    <scope>NUCLEOTIDE SEQUENCE [LARGE SCALE GENOMIC DNA]</scope>
    <source>
        <strain evidence="2">cv. Valencia</strain>
    </source>
</reference>